<dbReference type="AlphaFoldDB" id="A0A4C1W892"/>
<sequence length="177" mass="19794">MRNAAELFASSTNASCGLHVNFSTPCVIRVLQTFPKGGSEQRSRALSIILRWSVRSGVFRPRQESRSASNAFGDEAPYKTTIYNWCAKFKRDRVDLGNEFRDDLASTAVNNKNIDASVMLWPSDQRLTVKSGRMDPNLDHGSIHQQAHVKPLAPDVVTTSKITPIGLRPHWTNVEWA</sequence>
<organism evidence="1 2">
    <name type="scientific">Eumeta variegata</name>
    <name type="common">Bagworm moth</name>
    <name type="synonym">Eumeta japonica</name>
    <dbReference type="NCBI Taxonomy" id="151549"/>
    <lineage>
        <taxon>Eukaryota</taxon>
        <taxon>Metazoa</taxon>
        <taxon>Ecdysozoa</taxon>
        <taxon>Arthropoda</taxon>
        <taxon>Hexapoda</taxon>
        <taxon>Insecta</taxon>
        <taxon>Pterygota</taxon>
        <taxon>Neoptera</taxon>
        <taxon>Endopterygota</taxon>
        <taxon>Lepidoptera</taxon>
        <taxon>Glossata</taxon>
        <taxon>Ditrysia</taxon>
        <taxon>Tineoidea</taxon>
        <taxon>Psychidae</taxon>
        <taxon>Oiketicinae</taxon>
        <taxon>Eumeta</taxon>
    </lineage>
</organism>
<dbReference type="EMBL" id="BGZK01000482">
    <property type="protein sequence ID" value="GBP46365.1"/>
    <property type="molecule type" value="Genomic_DNA"/>
</dbReference>
<evidence type="ECO:0000313" key="1">
    <source>
        <dbReference type="EMBL" id="GBP46365.1"/>
    </source>
</evidence>
<dbReference type="Proteomes" id="UP000299102">
    <property type="component" value="Unassembled WGS sequence"/>
</dbReference>
<comment type="caution">
    <text evidence="1">The sequence shown here is derived from an EMBL/GenBank/DDBJ whole genome shotgun (WGS) entry which is preliminary data.</text>
</comment>
<evidence type="ECO:0000313" key="2">
    <source>
        <dbReference type="Proteomes" id="UP000299102"/>
    </source>
</evidence>
<reference evidence="1 2" key="1">
    <citation type="journal article" date="2019" name="Commun. Biol.">
        <title>The bagworm genome reveals a unique fibroin gene that provides high tensile strength.</title>
        <authorList>
            <person name="Kono N."/>
            <person name="Nakamura H."/>
            <person name="Ohtoshi R."/>
            <person name="Tomita M."/>
            <person name="Numata K."/>
            <person name="Arakawa K."/>
        </authorList>
    </citation>
    <scope>NUCLEOTIDE SEQUENCE [LARGE SCALE GENOMIC DNA]</scope>
</reference>
<proteinExistence type="predicted"/>
<evidence type="ECO:0008006" key="3">
    <source>
        <dbReference type="Google" id="ProtNLM"/>
    </source>
</evidence>
<dbReference type="OrthoDB" id="10017160at2759"/>
<accession>A0A4C1W892</accession>
<protein>
    <recommendedName>
        <fullName evidence="3">Mos1 transposase HTH domain-containing protein</fullName>
    </recommendedName>
</protein>
<keyword evidence="2" id="KW-1185">Reference proteome</keyword>
<name>A0A4C1W892_EUMVA</name>
<gene>
    <name evidence="1" type="ORF">EVAR_36344_1</name>
</gene>